<name>A0A7J7U9Y1_PIPKU</name>
<dbReference type="Proteomes" id="UP000558488">
    <property type="component" value="Unassembled WGS sequence"/>
</dbReference>
<dbReference type="InterPro" id="IPR027907">
    <property type="entry name" value="BTBD8_C"/>
</dbReference>
<dbReference type="Pfam" id="PF15363">
    <property type="entry name" value="BTBD8_C"/>
    <property type="match status" value="1"/>
</dbReference>
<dbReference type="EMBL" id="JACAGB010000021">
    <property type="protein sequence ID" value="KAF6309699.1"/>
    <property type="molecule type" value="Genomic_DNA"/>
</dbReference>
<proteinExistence type="predicted"/>
<feature type="region of interest" description="Disordered" evidence="1">
    <location>
        <begin position="1"/>
        <end position="125"/>
    </location>
</feature>
<accession>A0A7J7U9Y1</accession>
<keyword evidence="4" id="KW-1185">Reference proteome</keyword>
<feature type="compositionally biased region" description="Gly residues" evidence="1">
    <location>
        <begin position="249"/>
        <end position="266"/>
    </location>
</feature>
<feature type="compositionally biased region" description="Low complexity" evidence="1">
    <location>
        <begin position="112"/>
        <end position="125"/>
    </location>
</feature>
<organism evidence="3 4">
    <name type="scientific">Pipistrellus kuhlii</name>
    <name type="common">Kuhl's pipistrelle</name>
    <dbReference type="NCBI Taxonomy" id="59472"/>
    <lineage>
        <taxon>Eukaryota</taxon>
        <taxon>Metazoa</taxon>
        <taxon>Chordata</taxon>
        <taxon>Craniata</taxon>
        <taxon>Vertebrata</taxon>
        <taxon>Euteleostomi</taxon>
        <taxon>Mammalia</taxon>
        <taxon>Eutheria</taxon>
        <taxon>Laurasiatheria</taxon>
        <taxon>Chiroptera</taxon>
        <taxon>Yangochiroptera</taxon>
        <taxon>Vespertilionidae</taxon>
        <taxon>Pipistrellus</taxon>
    </lineage>
</organism>
<evidence type="ECO:0000313" key="3">
    <source>
        <dbReference type="EMBL" id="KAF6309699.1"/>
    </source>
</evidence>
<evidence type="ECO:0000259" key="2">
    <source>
        <dbReference type="Pfam" id="PF15363"/>
    </source>
</evidence>
<comment type="caution">
    <text evidence="3">The sequence shown here is derived from an EMBL/GenBank/DDBJ whole genome shotgun (WGS) entry which is preliminary data.</text>
</comment>
<feature type="compositionally biased region" description="Pro residues" evidence="1">
    <location>
        <begin position="41"/>
        <end position="66"/>
    </location>
</feature>
<feature type="compositionally biased region" description="Low complexity" evidence="1">
    <location>
        <begin position="31"/>
        <end position="40"/>
    </location>
</feature>
<feature type="region of interest" description="Disordered" evidence="1">
    <location>
        <begin position="178"/>
        <end position="213"/>
    </location>
</feature>
<dbReference type="PANTHER" id="PTHR22427">
    <property type="entry name" value="GH15728P"/>
    <property type="match status" value="1"/>
</dbReference>
<reference evidence="3 4" key="1">
    <citation type="journal article" date="2020" name="Nature">
        <title>Six reference-quality genomes reveal evolution of bat adaptations.</title>
        <authorList>
            <person name="Jebb D."/>
            <person name="Huang Z."/>
            <person name="Pippel M."/>
            <person name="Hughes G.M."/>
            <person name="Lavrichenko K."/>
            <person name="Devanna P."/>
            <person name="Winkler S."/>
            <person name="Jermiin L.S."/>
            <person name="Skirmuntt E.C."/>
            <person name="Katzourakis A."/>
            <person name="Burkitt-Gray L."/>
            <person name="Ray D.A."/>
            <person name="Sullivan K.A.M."/>
            <person name="Roscito J.G."/>
            <person name="Kirilenko B.M."/>
            <person name="Davalos L.M."/>
            <person name="Corthals A.P."/>
            <person name="Power M.L."/>
            <person name="Jones G."/>
            <person name="Ransome R.D."/>
            <person name="Dechmann D.K.N."/>
            <person name="Locatelli A.G."/>
            <person name="Puechmaille S.J."/>
            <person name="Fedrigo O."/>
            <person name="Jarvis E.D."/>
            <person name="Hiller M."/>
            <person name="Vernes S.C."/>
            <person name="Myers E.W."/>
            <person name="Teeling E.C."/>
        </authorList>
    </citation>
    <scope>NUCLEOTIDE SEQUENCE [LARGE SCALE GENOMIC DNA]</scope>
    <source>
        <strain evidence="3">MPipKuh1</strain>
        <tissue evidence="3">Flight muscle</tissue>
    </source>
</reference>
<protein>
    <recommendedName>
        <fullName evidence="2">BTB/POZ domain-containing protein</fullName>
    </recommendedName>
</protein>
<feature type="region of interest" description="Disordered" evidence="1">
    <location>
        <begin position="248"/>
        <end position="268"/>
    </location>
</feature>
<sequence length="320" mass="31179">MAPVQTQTLALPSLPDPLPPMATPPPPAPPSLVLSPLQALPSPPASPPLQTPRRPPTPGPDAPIPGPRLTLALAPAPPPPPSRSPSSTLSGPDLAGHSSSATSTPEELRGYDSGPEGAAASPPADAELAACHPAAWSRGPAPPLAGRGAPGGPLPWSPAAGSGAADGLCTIYEAERPESATDAQGALEPGPGPGAGGGKVAAGPGMLAASRSGKPARLGELPLGALQASVVQHLLSRTLLLAATEGAAGDSGCGPGSAGGGGGAGGARTALSDAELGRWAELLSPLDESRASITSVTSFSPDDVASPQGDWTVVEVETFH</sequence>
<dbReference type="PANTHER" id="PTHR22427:SF8">
    <property type="entry name" value="PROLINE-RICH PROTEIN 36"/>
    <property type="match status" value="1"/>
</dbReference>
<feature type="compositionally biased region" description="Pro residues" evidence="1">
    <location>
        <begin position="14"/>
        <end position="30"/>
    </location>
</feature>
<feature type="domain" description="BTB/POZ" evidence="2">
    <location>
        <begin position="277"/>
        <end position="320"/>
    </location>
</feature>
<evidence type="ECO:0000256" key="1">
    <source>
        <dbReference type="SAM" id="MobiDB-lite"/>
    </source>
</evidence>
<gene>
    <name evidence="3" type="ORF">mPipKuh1_009149</name>
</gene>
<feature type="region of interest" description="Disordered" evidence="1">
    <location>
        <begin position="141"/>
        <end position="160"/>
    </location>
</feature>
<dbReference type="AlphaFoldDB" id="A0A7J7U9Y1"/>
<evidence type="ECO:0000313" key="4">
    <source>
        <dbReference type="Proteomes" id="UP000558488"/>
    </source>
</evidence>